<dbReference type="InterPro" id="IPR050111">
    <property type="entry name" value="C-type_lectin/snaclec_domain"/>
</dbReference>
<organism evidence="3 4">
    <name type="scientific">Mytilus coruscus</name>
    <name type="common">Sea mussel</name>
    <dbReference type="NCBI Taxonomy" id="42192"/>
    <lineage>
        <taxon>Eukaryota</taxon>
        <taxon>Metazoa</taxon>
        <taxon>Spiralia</taxon>
        <taxon>Lophotrochozoa</taxon>
        <taxon>Mollusca</taxon>
        <taxon>Bivalvia</taxon>
        <taxon>Autobranchia</taxon>
        <taxon>Pteriomorphia</taxon>
        <taxon>Mytilida</taxon>
        <taxon>Mytiloidea</taxon>
        <taxon>Mytilidae</taxon>
        <taxon>Mytilinae</taxon>
        <taxon>Mytilus</taxon>
    </lineage>
</organism>
<keyword evidence="1" id="KW-1015">Disulfide bond</keyword>
<feature type="domain" description="C-type lectin" evidence="2">
    <location>
        <begin position="221"/>
        <end position="346"/>
    </location>
</feature>
<dbReference type="Proteomes" id="UP000507470">
    <property type="component" value="Unassembled WGS sequence"/>
</dbReference>
<dbReference type="PROSITE" id="PS00615">
    <property type="entry name" value="C_TYPE_LECTIN_1"/>
    <property type="match status" value="1"/>
</dbReference>
<dbReference type="InterPro" id="IPR016187">
    <property type="entry name" value="CTDL_fold"/>
</dbReference>
<dbReference type="AlphaFoldDB" id="A0A6J8AGM4"/>
<evidence type="ECO:0000313" key="3">
    <source>
        <dbReference type="EMBL" id="CAC5367582.1"/>
    </source>
</evidence>
<dbReference type="InterPro" id="IPR001304">
    <property type="entry name" value="C-type_lectin-like"/>
</dbReference>
<sequence length="376" mass="41936">MLFLVSPEGTVIIFLIKALYESPNLVKGIIYSNSSAEVSKDIQSKSKCDDSSNSDEKFDFMILLLVLVGLTSIHSQQIFTNLDGINGQQVISNVNGIIAGINRIDDQEPITSPNEIFLINEVNEGRVSSSPSLQSCDGAFLGGFTIGRLLAPMRMADGTLMTTAQIMMMKLMNMITGSPMAPMMCQPQPVSTPCPQQPTTTPCPPLPPKRTAVCPPRWIIFKELCYRFSANDKNWNDAKTECGKENAILAEPDTTTEIDFLKNLASIPDSNCRKDYWIGGRDSNPPTNDFVWTSRGVSVKLGATDWEMGEPNNYNNTPEDCLNMEGKFYHKWNDSPCNNRFRYICQKRYVIVTVILPLIKIIHPHRSSKLKSLSYS</sequence>
<dbReference type="Pfam" id="PF00059">
    <property type="entry name" value="Lectin_C"/>
    <property type="match status" value="1"/>
</dbReference>
<accession>A0A6J8AGM4</accession>
<dbReference type="InterPro" id="IPR018378">
    <property type="entry name" value="C-type_lectin_CS"/>
</dbReference>
<dbReference type="OrthoDB" id="7357196at2759"/>
<keyword evidence="4" id="KW-1185">Reference proteome</keyword>
<dbReference type="SUPFAM" id="SSF56436">
    <property type="entry name" value="C-type lectin-like"/>
    <property type="match status" value="1"/>
</dbReference>
<protein>
    <submittedName>
        <fullName evidence="3">MRC</fullName>
    </submittedName>
</protein>
<name>A0A6J8AGM4_MYTCO</name>
<evidence type="ECO:0000259" key="2">
    <source>
        <dbReference type="PROSITE" id="PS50041"/>
    </source>
</evidence>
<dbReference type="SMART" id="SM00034">
    <property type="entry name" value="CLECT"/>
    <property type="match status" value="1"/>
</dbReference>
<dbReference type="InterPro" id="IPR016186">
    <property type="entry name" value="C-type_lectin-like/link_sf"/>
</dbReference>
<evidence type="ECO:0000313" key="4">
    <source>
        <dbReference type="Proteomes" id="UP000507470"/>
    </source>
</evidence>
<evidence type="ECO:0000256" key="1">
    <source>
        <dbReference type="ARBA" id="ARBA00023157"/>
    </source>
</evidence>
<proteinExistence type="predicted"/>
<dbReference type="Gene3D" id="3.10.100.10">
    <property type="entry name" value="Mannose-Binding Protein A, subunit A"/>
    <property type="match status" value="1"/>
</dbReference>
<dbReference type="PANTHER" id="PTHR22803">
    <property type="entry name" value="MANNOSE, PHOSPHOLIPASE, LECTIN RECEPTOR RELATED"/>
    <property type="match status" value="1"/>
</dbReference>
<reference evidence="3 4" key="1">
    <citation type="submission" date="2020-06" db="EMBL/GenBank/DDBJ databases">
        <authorList>
            <person name="Li R."/>
            <person name="Bekaert M."/>
        </authorList>
    </citation>
    <scope>NUCLEOTIDE SEQUENCE [LARGE SCALE GENOMIC DNA]</scope>
    <source>
        <strain evidence="4">wild</strain>
    </source>
</reference>
<gene>
    <name evidence="3" type="ORF">MCOR_7428</name>
</gene>
<dbReference type="PROSITE" id="PS50041">
    <property type="entry name" value="C_TYPE_LECTIN_2"/>
    <property type="match status" value="1"/>
</dbReference>
<dbReference type="EMBL" id="CACVKT020001364">
    <property type="protein sequence ID" value="CAC5367582.1"/>
    <property type="molecule type" value="Genomic_DNA"/>
</dbReference>
<dbReference type="CDD" id="cd00037">
    <property type="entry name" value="CLECT"/>
    <property type="match status" value="1"/>
</dbReference>